<dbReference type="InterPro" id="IPR013780">
    <property type="entry name" value="Glyco_hydro_b"/>
</dbReference>
<comment type="similarity">
    <text evidence="1 4">Belongs to the glycosyl hydrolase 30 family.</text>
</comment>
<dbReference type="Gene3D" id="3.20.20.80">
    <property type="entry name" value="Glycosidases"/>
    <property type="match status" value="1"/>
</dbReference>
<dbReference type="InterPro" id="IPR033452">
    <property type="entry name" value="GH30_C"/>
</dbReference>
<feature type="domain" description="Glycosyl hydrolase family 30 TIM-barrel" evidence="5">
    <location>
        <begin position="44"/>
        <end position="378"/>
    </location>
</feature>
<accession>A0A7R7IFJ3</accession>
<dbReference type="Gene3D" id="2.60.40.1180">
    <property type="entry name" value="Golgi alpha-mannosidase II"/>
    <property type="match status" value="1"/>
</dbReference>
<dbReference type="InterPro" id="IPR017853">
    <property type="entry name" value="GH"/>
</dbReference>
<dbReference type="GO" id="GO:0006680">
    <property type="term" value="P:glucosylceramide catabolic process"/>
    <property type="evidence" value="ECO:0007669"/>
    <property type="project" value="TreeGrafter"/>
</dbReference>
<dbReference type="InterPro" id="IPR001139">
    <property type="entry name" value="Glyco_hydro_30"/>
</dbReference>
<dbReference type="RefSeq" id="WP_271713265.1">
    <property type="nucleotide sequence ID" value="NZ_AP024169.1"/>
</dbReference>
<evidence type="ECO:0000256" key="3">
    <source>
        <dbReference type="ARBA" id="ARBA00022801"/>
    </source>
</evidence>
<dbReference type="Pfam" id="PF02055">
    <property type="entry name" value="Glyco_hydro_30"/>
    <property type="match status" value="1"/>
</dbReference>
<reference evidence="7 8" key="1">
    <citation type="submission" date="2020-11" db="EMBL/GenBank/DDBJ databases">
        <title>Draft genome sequencing of a Lachnospiraceae strain isolated from anoxic soil subjected to BSD treatment.</title>
        <authorList>
            <person name="Uek A."/>
            <person name="Tonouchi A."/>
        </authorList>
    </citation>
    <scope>NUCLEOTIDE SEQUENCE [LARGE SCALE GENOMIC DNA]</scope>
    <source>
        <strain evidence="7 8">TB5</strain>
    </source>
</reference>
<dbReference type="KEGG" id="ahb:bsdtb5_34930"/>
<dbReference type="EMBL" id="AP024169">
    <property type="protein sequence ID" value="BCN32198.1"/>
    <property type="molecule type" value="Genomic_DNA"/>
</dbReference>
<dbReference type="PRINTS" id="PR00843">
    <property type="entry name" value="GLHYDRLASE30"/>
</dbReference>
<dbReference type="AlphaFoldDB" id="A0A7R7IFJ3"/>
<keyword evidence="4" id="KW-0326">Glycosidase</keyword>
<name>A0A7R7IFJ3_9FIRM</name>
<dbReference type="SUPFAM" id="SSF51445">
    <property type="entry name" value="(Trans)glycosidases"/>
    <property type="match status" value="1"/>
</dbReference>
<dbReference type="GO" id="GO:0016020">
    <property type="term" value="C:membrane"/>
    <property type="evidence" value="ECO:0007669"/>
    <property type="project" value="GOC"/>
</dbReference>
<protein>
    <submittedName>
        <fullName evidence="7">Glycosyl hydrolase</fullName>
    </submittedName>
</protein>
<evidence type="ECO:0000259" key="6">
    <source>
        <dbReference type="Pfam" id="PF17189"/>
    </source>
</evidence>
<dbReference type="Pfam" id="PF17189">
    <property type="entry name" value="Glyco_hydro_30C"/>
    <property type="match status" value="1"/>
</dbReference>
<gene>
    <name evidence="7" type="primary">srfJ_2</name>
    <name evidence="7" type="ORF">bsdtb5_34930</name>
</gene>
<feature type="domain" description="Glycosyl hydrolase family 30 beta sandwich" evidence="6">
    <location>
        <begin position="381"/>
        <end position="441"/>
    </location>
</feature>
<sequence length="445" mass="51255">MKIRRITTDFNNNRFLEESELKEIDNIGEMNIVNIYPEITYQEIYGFGGAFTESSGYNISLLSEKKQREIAEAYFGENGINYTLCRTHINSCDFALGNYAYVEDEKDTNLETFNRDRDRQYILPFIQLAKEVSENEITFLASPWSPPSFMKTNGEMNHGGKLKEEHQDTWARYIAKYIKDCKNDGIDITMLTVQNEPEATQTWDSCRFSAKEEMEFVRDHLGPVLKEEGLSHVKIYVWDHNKEILFERARDILEDEKAKEYIAGVAFHWYTGDHFEAVQLVKEQYPDKELLFTEGCVEYSRFMDSNEVYKAEMYAHDILGNLNAGMNGYIDWNLVLDEKGGPNHVGNFCAAPIMCDTKQDTFEKRLTFYYIGQFSKFILPGAKRIAHTRYTDHIEVTAFLNPNGEKVVVLMNKSEKEVPVILSVCGTGTELTIGEHSIVTLVLEG</sequence>
<keyword evidence="2" id="KW-0732">Signal</keyword>
<evidence type="ECO:0000256" key="1">
    <source>
        <dbReference type="ARBA" id="ARBA00005382"/>
    </source>
</evidence>
<organism evidence="7 8">
    <name type="scientific">Anaeromicropila herbilytica</name>
    <dbReference type="NCBI Taxonomy" id="2785025"/>
    <lineage>
        <taxon>Bacteria</taxon>
        <taxon>Bacillati</taxon>
        <taxon>Bacillota</taxon>
        <taxon>Clostridia</taxon>
        <taxon>Lachnospirales</taxon>
        <taxon>Lachnospiraceae</taxon>
        <taxon>Anaeromicropila</taxon>
    </lineage>
</organism>
<evidence type="ECO:0000256" key="2">
    <source>
        <dbReference type="ARBA" id="ARBA00022729"/>
    </source>
</evidence>
<evidence type="ECO:0000313" key="7">
    <source>
        <dbReference type="EMBL" id="BCN32198.1"/>
    </source>
</evidence>
<evidence type="ECO:0000313" key="8">
    <source>
        <dbReference type="Proteomes" id="UP000595897"/>
    </source>
</evidence>
<keyword evidence="3 4" id="KW-0378">Hydrolase</keyword>
<dbReference type="InterPro" id="IPR033453">
    <property type="entry name" value="Glyco_hydro_30_TIM-barrel"/>
</dbReference>
<evidence type="ECO:0000256" key="4">
    <source>
        <dbReference type="RuleBase" id="RU361188"/>
    </source>
</evidence>
<proteinExistence type="inferred from homology"/>
<dbReference type="PANTHER" id="PTHR11069:SF23">
    <property type="entry name" value="LYSOSOMAL ACID GLUCOSYLCERAMIDASE"/>
    <property type="match status" value="1"/>
</dbReference>
<dbReference type="Proteomes" id="UP000595897">
    <property type="component" value="Chromosome"/>
</dbReference>
<keyword evidence="8" id="KW-1185">Reference proteome</keyword>
<dbReference type="GO" id="GO:0004348">
    <property type="term" value="F:glucosylceramidase activity"/>
    <property type="evidence" value="ECO:0007669"/>
    <property type="project" value="InterPro"/>
</dbReference>
<evidence type="ECO:0000259" key="5">
    <source>
        <dbReference type="Pfam" id="PF02055"/>
    </source>
</evidence>
<dbReference type="PANTHER" id="PTHR11069">
    <property type="entry name" value="GLUCOSYLCERAMIDASE"/>
    <property type="match status" value="1"/>
</dbReference>